<gene>
    <name evidence="1" type="ordered locus">SM11_pC0723</name>
</gene>
<dbReference type="Gene3D" id="2.60.120.600">
    <property type="entry name" value="Domain of unknown function DUF1214, C-terminal domain"/>
    <property type="match status" value="1"/>
</dbReference>
<keyword evidence="1" id="KW-0614">Plasmid</keyword>
<protein>
    <submittedName>
        <fullName evidence="1">Uncharacterized protein</fullName>
    </submittedName>
</protein>
<dbReference type="Proteomes" id="UP000009045">
    <property type="component" value="Plasmid pSmeSM11c"/>
</dbReference>
<dbReference type="KEGG" id="smx:SM11_pC0723"/>
<dbReference type="HOGENOM" id="CLU_2828907_0_0_5"/>
<geneLocation type="plasmid" evidence="1 2">
    <name>pSmeSM11c</name>
</geneLocation>
<evidence type="ECO:0000313" key="1">
    <source>
        <dbReference type="EMBL" id="AEH81796.1"/>
    </source>
</evidence>
<organism evidence="1 2">
    <name type="scientific">Sinorhizobium meliloti (strain SM11)</name>
    <dbReference type="NCBI Taxonomy" id="707241"/>
    <lineage>
        <taxon>Bacteria</taxon>
        <taxon>Pseudomonadati</taxon>
        <taxon>Pseudomonadota</taxon>
        <taxon>Alphaproteobacteria</taxon>
        <taxon>Hyphomicrobiales</taxon>
        <taxon>Rhizobiaceae</taxon>
        <taxon>Sinorhizobium/Ensifer group</taxon>
        <taxon>Sinorhizobium</taxon>
    </lineage>
</organism>
<dbReference type="EMBL" id="CP001831">
    <property type="protein sequence ID" value="AEH81796.1"/>
    <property type="molecule type" value="Genomic_DNA"/>
</dbReference>
<reference evidence="1 2" key="1">
    <citation type="journal article" date="2011" name="J. Biotechnol.">
        <title>The complete genome sequence of the dominant Sinorhizobium meliloti field isolate SM11 extends the S. meliloti pan-genome.</title>
        <authorList>
            <person name="Schneiker-Bekel S."/>
            <person name="Wibberg D."/>
            <person name="Bekel T."/>
            <person name="Blom J."/>
            <person name="Linke B."/>
            <person name="Neuweger H."/>
            <person name="Stiens M."/>
            <person name="Vorholter F.J."/>
            <person name="Weidner S."/>
            <person name="Goesmann A."/>
            <person name="Puhler A."/>
            <person name="Schluter A."/>
        </authorList>
    </citation>
    <scope>NUCLEOTIDE SEQUENCE [LARGE SCALE GENOMIC DNA]</scope>
    <source>
        <strain evidence="1 2">SM11</strain>
        <plasmid evidence="2">pSmeSM11c</plasmid>
    </source>
</reference>
<accession>F7XE21</accession>
<evidence type="ECO:0000313" key="2">
    <source>
        <dbReference type="Proteomes" id="UP000009045"/>
    </source>
</evidence>
<dbReference type="AlphaFoldDB" id="F7XE21"/>
<proteinExistence type="predicted"/>
<sequence>MAAVEFHLTKGGVAEAAHFGPEPPASHLNWVKTLPGRGWFAYFRRYGPTEGFFDNNWSLPDIEPEL</sequence>
<name>F7XE21_SINMM</name>
<dbReference type="SUPFAM" id="SSF160935">
    <property type="entry name" value="VPA0735-like"/>
    <property type="match status" value="1"/>
</dbReference>
<dbReference type="InterPro" id="IPR037049">
    <property type="entry name" value="DUF1214_C_sf"/>
</dbReference>